<comment type="caution">
    <text evidence="2">The sequence shown here is derived from an EMBL/GenBank/DDBJ whole genome shotgun (WGS) entry which is preliminary data.</text>
</comment>
<proteinExistence type="predicted"/>
<dbReference type="Proteomes" id="UP000030184">
    <property type="component" value="Unassembled WGS sequence"/>
</dbReference>
<dbReference type="OrthoDB" id="7054664at2"/>
<evidence type="ECO:0000313" key="1">
    <source>
        <dbReference type="EMBL" id="GAL68253.1"/>
    </source>
</evidence>
<gene>
    <name evidence="1" type="ORF">JCM19301_193</name>
    <name evidence="2" type="ORF">JCM19302_3687</name>
    <name evidence="3" type="ORF">JCM19538_1781</name>
</gene>
<dbReference type="EMBL" id="BBNS01000047">
    <property type="protein sequence ID" value="GAL73300.1"/>
    <property type="molecule type" value="Genomic_DNA"/>
</dbReference>
<sequence>MRVITLIFGFLISLNMFGNEQLGKINDPDGYTNVREKPTTKSKVLFKILDTEYFYYESSEIENWCRVTNMNGRSGFMHQSRIENLSEFIINGKTYQSNESQLKVRTKRIGNTEIKISQIKNPKSYCDAYIEITSNKIKKFKYEFIEALGGSAGIAFLENIVPNHILIVKHGDYDGRTIIVSENGQITEVAGGSVSELIDNKYLINLAECDLGYCGFSIYDILQEKIVFNYETEFELYQFKDQIIFDLDYDNGKDYHLFDFDKKEFEKLEIKENIENNYYKQTINYELEKGCLCY</sequence>
<accession>A0A090W8G2</accession>
<keyword evidence="5" id="KW-1185">Reference proteome</keyword>
<evidence type="ECO:0000313" key="2">
    <source>
        <dbReference type="EMBL" id="GAL73300.1"/>
    </source>
</evidence>
<dbReference type="EMBL" id="BBNR01000018">
    <property type="protein sequence ID" value="GAL68253.1"/>
    <property type="molecule type" value="Genomic_DNA"/>
</dbReference>
<dbReference type="Proteomes" id="UP000029646">
    <property type="component" value="Unassembled WGS sequence"/>
</dbReference>
<dbReference type="eggNOG" id="ENOG5033EXT">
    <property type="taxonomic scope" value="Bacteria"/>
</dbReference>
<evidence type="ECO:0000313" key="5">
    <source>
        <dbReference type="Proteomes" id="UP000030184"/>
    </source>
</evidence>
<evidence type="ECO:0000313" key="4">
    <source>
        <dbReference type="Proteomes" id="UP000029646"/>
    </source>
</evidence>
<name>A0A090W8G2_9FLAO</name>
<protein>
    <recommendedName>
        <fullName evidence="6">SH3b domain-containing protein</fullName>
    </recommendedName>
</protein>
<dbReference type="RefSeq" id="WP_152572191.1">
    <property type="nucleotide sequence ID" value="NZ_BBNR01000018.1"/>
</dbReference>
<organism evidence="2 4">
    <name type="scientific">Jejuia pallidilutea</name>
    <dbReference type="NCBI Taxonomy" id="504487"/>
    <lineage>
        <taxon>Bacteria</taxon>
        <taxon>Pseudomonadati</taxon>
        <taxon>Bacteroidota</taxon>
        <taxon>Flavobacteriia</taxon>
        <taxon>Flavobacteriales</taxon>
        <taxon>Flavobacteriaceae</taxon>
        <taxon>Jejuia</taxon>
    </lineage>
</organism>
<dbReference type="AlphaFoldDB" id="A0A090W8G2"/>
<dbReference type="EMBL" id="BBNY01000005">
    <property type="protein sequence ID" value="GAL88792.1"/>
    <property type="molecule type" value="Genomic_DNA"/>
</dbReference>
<dbReference type="Gene3D" id="2.30.30.40">
    <property type="entry name" value="SH3 Domains"/>
    <property type="match status" value="1"/>
</dbReference>
<dbReference type="Proteomes" id="UP000029641">
    <property type="component" value="Unassembled WGS sequence"/>
</dbReference>
<evidence type="ECO:0008006" key="6">
    <source>
        <dbReference type="Google" id="ProtNLM"/>
    </source>
</evidence>
<evidence type="ECO:0000313" key="3">
    <source>
        <dbReference type="EMBL" id="GAL88792.1"/>
    </source>
</evidence>
<reference evidence="5" key="1">
    <citation type="journal article" date="2014" name="Genome Announc.">
        <title>Draft Genome Sequence of Marine Flavobacterium Jejuia pallidilutea Strain 11shimoA1 and Pigmentation Mutants.</title>
        <authorList>
            <person name="Takatani N."/>
            <person name="Nakanishi M."/>
            <person name="Meirelles P."/>
            <person name="Mino S."/>
            <person name="Suda W."/>
            <person name="Oshima K."/>
            <person name="Hattori M."/>
            <person name="Ohkuma M."/>
            <person name="Hosokawa M."/>
            <person name="Miyashita K."/>
            <person name="Thompson F.L."/>
            <person name="Niwa A."/>
            <person name="Sawabe T."/>
            <person name="Sawabe T."/>
        </authorList>
    </citation>
    <scope>NUCLEOTIDE SEQUENCE [LARGE SCALE GENOMIC DNA]</scope>
    <source>
        <strain evidence="5">JCM 19538</strain>
    </source>
</reference>